<comment type="caution">
    <text evidence="2">The sequence shown here is derived from an EMBL/GenBank/DDBJ whole genome shotgun (WGS) entry which is preliminary data.</text>
</comment>
<dbReference type="RefSeq" id="WP_120117351.1">
    <property type="nucleotide sequence ID" value="NZ_QYTW02000020.1"/>
</dbReference>
<feature type="transmembrane region" description="Helical" evidence="1">
    <location>
        <begin position="317"/>
        <end position="334"/>
    </location>
</feature>
<accession>A0A429X4V3</accession>
<protein>
    <submittedName>
        <fullName evidence="2">Uncharacterized protein</fullName>
    </submittedName>
</protein>
<feature type="transmembrane region" description="Helical" evidence="1">
    <location>
        <begin position="46"/>
        <end position="67"/>
    </location>
</feature>
<dbReference type="EMBL" id="QYTW02000020">
    <property type="protein sequence ID" value="RST58409.1"/>
    <property type="molecule type" value="Genomic_DNA"/>
</dbReference>
<feature type="transmembrane region" description="Helical" evidence="1">
    <location>
        <begin position="248"/>
        <end position="265"/>
    </location>
</feature>
<evidence type="ECO:0000313" key="3">
    <source>
        <dbReference type="Proteomes" id="UP000287296"/>
    </source>
</evidence>
<name>A0A429X4V3_SIMTE</name>
<sequence length="457" mass="50819">MLNSLFIVILILYFLSILVPSSGLSAIISGLCMIAVLLTFFRVSRFVQVLGSVFLTAGVFLLLKSGVYWPQYILSFGPMLDLLMMFTLVPILGIPITIGKYSSDIQAILHNKIKTNKHLYMLTSGISYFFSIFMNLATLPMTYYSIKPALEGYSIQHPERFMSRAITRGFAMPLIWAPVTPIVGIVIGVTGVSWVSILPYVVPLSIFGLVLDWYLGSRISQKTLQDPLSTDETAATTIEKEPSNPKRIFQILLAIIIFIVIVSVAESMLSYSFLTIVSLLVIPFSFTWAIFLRKGKEFGKAFQNHFQSFSIKMKDQFFLFLSAGFFISAIKTSHSNEVVNVWIVDLISVMGANFFLMLLPLIPLIFAFLGFHPAVTLALMAETLNPDITHISAHILTVAMLSGAASAFLIGPYNATIGLMSNIVKQSSYKVSNWNMPFTGVYIGCTIIYLLSLQWFA</sequence>
<dbReference type="Proteomes" id="UP000287296">
    <property type="component" value="Unassembled WGS sequence"/>
</dbReference>
<keyword evidence="1" id="KW-1133">Transmembrane helix</keyword>
<keyword evidence="1" id="KW-0812">Transmembrane</keyword>
<gene>
    <name evidence="2" type="ORF">D5F11_017305</name>
</gene>
<feature type="transmembrane region" description="Helical" evidence="1">
    <location>
        <begin position="354"/>
        <end position="379"/>
    </location>
</feature>
<feature type="transmembrane region" description="Helical" evidence="1">
    <location>
        <begin position="434"/>
        <end position="456"/>
    </location>
</feature>
<organism evidence="2 3">
    <name type="scientific">Siminovitchia terrae</name>
    <name type="common">Bacillus terrae</name>
    <dbReference type="NCBI Taxonomy" id="1914933"/>
    <lineage>
        <taxon>Bacteria</taxon>
        <taxon>Bacillati</taxon>
        <taxon>Bacillota</taxon>
        <taxon>Bacilli</taxon>
        <taxon>Bacillales</taxon>
        <taxon>Bacillaceae</taxon>
        <taxon>Siminovitchia</taxon>
    </lineage>
</organism>
<feature type="transmembrane region" description="Helical" evidence="1">
    <location>
        <begin position="197"/>
        <end position="215"/>
    </location>
</feature>
<feature type="transmembrane region" description="Helical" evidence="1">
    <location>
        <begin position="7"/>
        <end position="40"/>
    </location>
</feature>
<dbReference type="OrthoDB" id="2960907at2"/>
<feature type="transmembrane region" description="Helical" evidence="1">
    <location>
        <begin position="170"/>
        <end position="191"/>
    </location>
</feature>
<feature type="transmembrane region" description="Helical" evidence="1">
    <location>
        <begin position="79"/>
        <end position="98"/>
    </location>
</feature>
<feature type="transmembrane region" description="Helical" evidence="1">
    <location>
        <begin position="391"/>
        <end position="414"/>
    </location>
</feature>
<reference evidence="2 3" key="1">
    <citation type="submission" date="2018-12" db="EMBL/GenBank/DDBJ databases">
        <authorList>
            <person name="Sun L."/>
            <person name="Chen Z."/>
        </authorList>
    </citation>
    <scope>NUCLEOTIDE SEQUENCE [LARGE SCALE GENOMIC DNA]</scope>
    <source>
        <strain evidence="2 3">LMG 29736</strain>
    </source>
</reference>
<dbReference type="AlphaFoldDB" id="A0A429X4V3"/>
<keyword evidence="1" id="KW-0472">Membrane</keyword>
<feature type="transmembrane region" description="Helical" evidence="1">
    <location>
        <begin position="118"/>
        <end position="137"/>
    </location>
</feature>
<evidence type="ECO:0000313" key="2">
    <source>
        <dbReference type="EMBL" id="RST58409.1"/>
    </source>
</evidence>
<feature type="transmembrane region" description="Helical" evidence="1">
    <location>
        <begin position="271"/>
        <end position="292"/>
    </location>
</feature>
<proteinExistence type="predicted"/>
<evidence type="ECO:0000256" key="1">
    <source>
        <dbReference type="SAM" id="Phobius"/>
    </source>
</evidence>